<dbReference type="OrthoDB" id="9814783at2"/>
<sequence length="154" mass="17139">MDLILWRHAEAEEGSDDLARALTRRGQQQASHMAAWLRLRLPRDYRLLASEAIRSQQTAAFLAKSYEVLPALNPDADVDSVLAAVGWPEGEGTVVLVGHQPYIGRTAARLLAGEPQLWSVKKGAVWWLQHRARHGIEQVRLKVMMTPGVLTAND</sequence>
<dbReference type="STRING" id="375574.GCA_001418035_00199"/>
<dbReference type="EMBL" id="CYHA01000001">
    <property type="protein sequence ID" value="CUA81558.1"/>
    <property type="molecule type" value="Genomic_DNA"/>
</dbReference>
<dbReference type="Pfam" id="PF00300">
    <property type="entry name" value="His_Phos_1"/>
    <property type="match status" value="1"/>
</dbReference>
<dbReference type="InterPro" id="IPR013078">
    <property type="entry name" value="His_Pase_superF_clade-1"/>
</dbReference>
<gene>
    <name evidence="1" type="ORF">Ga0061063_0400</name>
</gene>
<proteinExistence type="predicted"/>
<evidence type="ECO:0000313" key="1">
    <source>
        <dbReference type="EMBL" id="CUA81558.1"/>
    </source>
</evidence>
<name>A0A0K6GSN0_9NEIS</name>
<dbReference type="Gene3D" id="3.40.50.1240">
    <property type="entry name" value="Phosphoglycerate mutase-like"/>
    <property type="match status" value="1"/>
</dbReference>
<dbReference type="SUPFAM" id="SSF53254">
    <property type="entry name" value="Phosphoglycerate mutase-like"/>
    <property type="match status" value="1"/>
</dbReference>
<reference evidence="2" key="1">
    <citation type="submission" date="2015-08" db="EMBL/GenBank/DDBJ databases">
        <authorList>
            <person name="Varghese N."/>
        </authorList>
    </citation>
    <scope>NUCLEOTIDE SEQUENCE [LARGE SCALE GENOMIC DNA]</scope>
    <source>
        <strain evidence="2">DSM 17901</strain>
    </source>
</reference>
<keyword evidence="2" id="KW-1185">Reference proteome</keyword>
<dbReference type="SMART" id="SM00855">
    <property type="entry name" value="PGAM"/>
    <property type="match status" value="1"/>
</dbReference>
<organism evidence="1 2">
    <name type="scientific">Gulbenkiania indica</name>
    <dbReference type="NCBI Taxonomy" id="375574"/>
    <lineage>
        <taxon>Bacteria</taxon>
        <taxon>Pseudomonadati</taxon>
        <taxon>Pseudomonadota</taxon>
        <taxon>Betaproteobacteria</taxon>
        <taxon>Neisseriales</taxon>
        <taxon>Chromobacteriaceae</taxon>
        <taxon>Gulbenkiania</taxon>
    </lineage>
</organism>
<dbReference type="CDD" id="cd07067">
    <property type="entry name" value="HP_PGM_like"/>
    <property type="match status" value="1"/>
</dbReference>
<accession>A0A0K6GSN0</accession>
<dbReference type="InterPro" id="IPR029033">
    <property type="entry name" value="His_PPase_superfam"/>
</dbReference>
<dbReference type="RefSeq" id="WP_055433136.1">
    <property type="nucleotide sequence ID" value="NZ_CYHA01000001.1"/>
</dbReference>
<dbReference type="AlphaFoldDB" id="A0A0K6GSN0"/>
<evidence type="ECO:0000313" key="2">
    <source>
        <dbReference type="Proteomes" id="UP000243535"/>
    </source>
</evidence>
<dbReference type="Proteomes" id="UP000243535">
    <property type="component" value="Unassembled WGS sequence"/>
</dbReference>
<protein>
    <submittedName>
        <fullName evidence="1">Phosphohistidine phosphatase SixA</fullName>
    </submittedName>
</protein>